<proteinExistence type="predicted"/>
<accession>A0A6A5U154</accession>
<dbReference type="Pfam" id="PF20174">
    <property type="entry name" value="DUF6540"/>
    <property type="match status" value="1"/>
</dbReference>
<dbReference type="Proteomes" id="UP000800035">
    <property type="component" value="Unassembled WGS sequence"/>
</dbReference>
<evidence type="ECO:0000313" key="2">
    <source>
        <dbReference type="Proteomes" id="UP000800035"/>
    </source>
</evidence>
<dbReference type="OrthoDB" id="3747467at2759"/>
<keyword evidence="2" id="KW-1185">Reference proteome</keyword>
<dbReference type="EMBL" id="ML976987">
    <property type="protein sequence ID" value="KAF1958344.1"/>
    <property type="molecule type" value="Genomic_DNA"/>
</dbReference>
<sequence length="125" mass="14130">MANLYVAIYRPHGGNVHHWALWLEGSGWSRLFEATGDPGRYQVSEKVDIQPAASSRHKSNIFIQQIDDYNGFIANARSCAAPKNSAAWDCQEYVMGVLEAANLDEIIKDYEYEQIKAYPQSIYNA</sequence>
<dbReference type="InterPro" id="IPR046670">
    <property type="entry name" value="DUF6540"/>
</dbReference>
<reference evidence="1" key="1">
    <citation type="journal article" date="2020" name="Stud. Mycol.">
        <title>101 Dothideomycetes genomes: a test case for predicting lifestyles and emergence of pathogens.</title>
        <authorList>
            <person name="Haridas S."/>
            <person name="Albert R."/>
            <person name="Binder M."/>
            <person name="Bloem J."/>
            <person name="Labutti K."/>
            <person name="Salamov A."/>
            <person name="Andreopoulos B."/>
            <person name="Baker S."/>
            <person name="Barry K."/>
            <person name="Bills G."/>
            <person name="Bluhm B."/>
            <person name="Cannon C."/>
            <person name="Castanera R."/>
            <person name="Culley D."/>
            <person name="Daum C."/>
            <person name="Ezra D."/>
            <person name="Gonzalez J."/>
            <person name="Henrissat B."/>
            <person name="Kuo A."/>
            <person name="Liang C."/>
            <person name="Lipzen A."/>
            <person name="Lutzoni F."/>
            <person name="Magnuson J."/>
            <person name="Mondo S."/>
            <person name="Nolan M."/>
            <person name="Ohm R."/>
            <person name="Pangilinan J."/>
            <person name="Park H.-J."/>
            <person name="Ramirez L."/>
            <person name="Alfaro M."/>
            <person name="Sun H."/>
            <person name="Tritt A."/>
            <person name="Yoshinaga Y."/>
            <person name="Zwiers L.-H."/>
            <person name="Turgeon B."/>
            <person name="Goodwin S."/>
            <person name="Spatafora J."/>
            <person name="Crous P."/>
            <person name="Grigoriev I."/>
        </authorList>
    </citation>
    <scope>NUCLEOTIDE SEQUENCE</scope>
    <source>
        <strain evidence="1">CBS 675.92</strain>
    </source>
</reference>
<evidence type="ECO:0000313" key="1">
    <source>
        <dbReference type="EMBL" id="KAF1958344.1"/>
    </source>
</evidence>
<gene>
    <name evidence="1" type="ORF">CC80DRAFT_592063</name>
</gene>
<name>A0A6A5U154_9PLEO</name>
<dbReference type="AlphaFoldDB" id="A0A6A5U154"/>
<protein>
    <submittedName>
        <fullName evidence="1">Uncharacterized protein</fullName>
    </submittedName>
</protein>
<organism evidence="1 2">
    <name type="scientific">Byssothecium circinans</name>
    <dbReference type="NCBI Taxonomy" id="147558"/>
    <lineage>
        <taxon>Eukaryota</taxon>
        <taxon>Fungi</taxon>
        <taxon>Dikarya</taxon>
        <taxon>Ascomycota</taxon>
        <taxon>Pezizomycotina</taxon>
        <taxon>Dothideomycetes</taxon>
        <taxon>Pleosporomycetidae</taxon>
        <taxon>Pleosporales</taxon>
        <taxon>Massarineae</taxon>
        <taxon>Massarinaceae</taxon>
        <taxon>Byssothecium</taxon>
    </lineage>
</organism>